<comment type="subcellular location">
    <subcellularLocation>
        <location evidence="2">Cell membrane</location>
        <topology evidence="2">Multi-pass membrane protein</topology>
    </subcellularLocation>
</comment>
<dbReference type="InterPro" id="IPR004358">
    <property type="entry name" value="Sig_transdc_His_kin-like_C"/>
</dbReference>
<dbReference type="Pfam" id="PF00512">
    <property type="entry name" value="HisKA"/>
    <property type="match status" value="1"/>
</dbReference>
<dbReference type="Gene3D" id="1.10.287.130">
    <property type="match status" value="1"/>
</dbReference>
<dbReference type="Pfam" id="PF02518">
    <property type="entry name" value="HATPase_c"/>
    <property type="match status" value="1"/>
</dbReference>
<dbReference type="PRINTS" id="PR00344">
    <property type="entry name" value="BCTRLSENSOR"/>
</dbReference>
<dbReference type="FunFam" id="1.10.287.130:FF:000001">
    <property type="entry name" value="Two-component sensor histidine kinase"/>
    <property type="match status" value="1"/>
</dbReference>
<name>A0AB36TJ17_ACETH</name>
<reference evidence="17 18" key="1">
    <citation type="submission" date="2017-09" db="EMBL/GenBank/DDBJ databases">
        <title>Evaluation of Pacific Biosciences Sequencing Technology to Finishing C. thermocellum Genome Sequences.</title>
        <authorList>
            <person name="Brown S."/>
        </authorList>
    </citation>
    <scope>NUCLEOTIDE SEQUENCE [LARGE SCALE GENOMIC DNA]</scope>
    <source>
        <strain evidence="17 18">AD2</strain>
    </source>
</reference>
<proteinExistence type="predicted"/>
<keyword evidence="13 14" id="KW-0472">Membrane</keyword>
<dbReference type="FunFam" id="3.30.565.10:FF:000006">
    <property type="entry name" value="Sensor histidine kinase WalK"/>
    <property type="match status" value="1"/>
</dbReference>
<evidence type="ECO:0000256" key="5">
    <source>
        <dbReference type="ARBA" id="ARBA00022553"/>
    </source>
</evidence>
<keyword evidence="8" id="KW-0547">Nucleotide-binding</keyword>
<dbReference type="PROSITE" id="PS50885">
    <property type="entry name" value="HAMP"/>
    <property type="match status" value="1"/>
</dbReference>
<evidence type="ECO:0000256" key="4">
    <source>
        <dbReference type="ARBA" id="ARBA00022475"/>
    </source>
</evidence>
<dbReference type="CDD" id="cd06225">
    <property type="entry name" value="HAMP"/>
    <property type="match status" value="1"/>
</dbReference>
<dbReference type="PANTHER" id="PTHR45528:SF1">
    <property type="entry name" value="SENSOR HISTIDINE KINASE CPXA"/>
    <property type="match status" value="1"/>
</dbReference>
<comment type="catalytic activity">
    <reaction evidence="1">
        <text>ATP + protein L-histidine = ADP + protein N-phospho-L-histidine.</text>
        <dbReference type="EC" id="2.7.13.3"/>
    </reaction>
</comment>
<gene>
    <name evidence="17" type="ORF">M972_112683</name>
</gene>
<evidence type="ECO:0000256" key="3">
    <source>
        <dbReference type="ARBA" id="ARBA00012438"/>
    </source>
</evidence>
<dbReference type="SUPFAM" id="SSF47384">
    <property type="entry name" value="Homodimeric domain of signal transducing histidine kinase"/>
    <property type="match status" value="1"/>
</dbReference>
<dbReference type="CDD" id="cd00082">
    <property type="entry name" value="HisKA"/>
    <property type="match status" value="1"/>
</dbReference>
<dbReference type="InterPro" id="IPR036097">
    <property type="entry name" value="HisK_dim/P_sf"/>
</dbReference>
<dbReference type="RefSeq" id="WP_003519324.1">
    <property type="nucleotide sequence ID" value="NZ_CP013828.1"/>
</dbReference>
<dbReference type="PANTHER" id="PTHR45528">
    <property type="entry name" value="SENSOR HISTIDINE KINASE CPXA"/>
    <property type="match status" value="1"/>
</dbReference>
<evidence type="ECO:0000259" key="15">
    <source>
        <dbReference type="PROSITE" id="PS50109"/>
    </source>
</evidence>
<evidence type="ECO:0000259" key="16">
    <source>
        <dbReference type="PROSITE" id="PS50885"/>
    </source>
</evidence>
<dbReference type="SUPFAM" id="SSF55874">
    <property type="entry name" value="ATPase domain of HSP90 chaperone/DNA topoisomerase II/histidine kinase"/>
    <property type="match status" value="1"/>
</dbReference>
<keyword evidence="4" id="KW-1003">Cell membrane</keyword>
<dbReference type="GO" id="GO:0005524">
    <property type="term" value="F:ATP binding"/>
    <property type="evidence" value="ECO:0007669"/>
    <property type="project" value="UniProtKB-KW"/>
</dbReference>
<sequence>MRGIRGRVVGTYLIITFLSVVIFEIILIYGLVEFYYSSIEAELSRSAQSIIHNYSQYFNNYDLHRDAKVLLESMPGNTVAQVQIIDDKGVLIADSIEPSMEGKKLDNYDVNMALNGKEAAWKGKIPMTGEPVFSVSFPIIRPDSEEVIGIVRVITTLSDVNEILKNHIIILISLGLCIVFLIFLTGLALTNTIIKPVKEITSAAKAMAQGRFDVRVSKRYDDEIGELGDTLNYMAQEVANHQKMKNDFIASISHELRTPLTSIMGWIITINSGDIDSKEELKEGLDIIERESKRLAELVDELLDFSKFDAGIITLRKSVVNLGELLKYIKRQMEPRAERKGITMTIDVDEHLPLIEADENRLKQVFINIIDNSFKFTQKGGYIDIIGRKNENGVLIRIEDSGCGIPEEDLPRVKQRFFKGSNVVSGSGLGLAICDEIVRLHNGKIDIESTVGKGTRVDVILPV</sequence>
<keyword evidence="5" id="KW-0597">Phosphoprotein</keyword>
<evidence type="ECO:0000256" key="14">
    <source>
        <dbReference type="SAM" id="Phobius"/>
    </source>
</evidence>
<feature type="transmembrane region" description="Helical" evidence="14">
    <location>
        <begin position="12"/>
        <end position="32"/>
    </location>
</feature>
<dbReference type="InterPro" id="IPR003594">
    <property type="entry name" value="HATPase_dom"/>
</dbReference>
<keyword evidence="11 14" id="KW-1133">Transmembrane helix</keyword>
<dbReference type="EMBL" id="PDBW01000001">
    <property type="protein sequence ID" value="PFH03864.1"/>
    <property type="molecule type" value="Genomic_DNA"/>
</dbReference>
<dbReference type="Proteomes" id="UP000223596">
    <property type="component" value="Unassembled WGS sequence"/>
</dbReference>
<evidence type="ECO:0000256" key="7">
    <source>
        <dbReference type="ARBA" id="ARBA00022692"/>
    </source>
</evidence>
<dbReference type="Gene3D" id="1.10.8.500">
    <property type="entry name" value="HAMP domain in histidine kinase"/>
    <property type="match status" value="1"/>
</dbReference>
<dbReference type="SMART" id="SM00304">
    <property type="entry name" value="HAMP"/>
    <property type="match status" value="1"/>
</dbReference>
<evidence type="ECO:0000256" key="11">
    <source>
        <dbReference type="ARBA" id="ARBA00022989"/>
    </source>
</evidence>
<keyword evidence="10" id="KW-0067">ATP-binding</keyword>
<dbReference type="AlphaFoldDB" id="A0AB36TJ17"/>
<keyword evidence="7 14" id="KW-0812">Transmembrane</keyword>
<dbReference type="PROSITE" id="PS50109">
    <property type="entry name" value="HIS_KIN"/>
    <property type="match status" value="1"/>
</dbReference>
<keyword evidence="9 17" id="KW-0418">Kinase</keyword>
<dbReference type="SUPFAM" id="SSF158472">
    <property type="entry name" value="HAMP domain-like"/>
    <property type="match status" value="1"/>
</dbReference>
<organism evidence="17 18">
    <name type="scientific">Acetivibrio thermocellus AD2</name>
    <dbReference type="NCBI Taxonomy" id="1138384"/>
    <lineage>
        <taxon>Bacteria</taxon>
        <taxon>Bacillati</taxon>
        <taxon>Bacillota</taxon>
        <taxon>Clostridia</taxon>
        <taxon>Eubacteriales</taxon>
        <taxon>Oscillospiraceae</taxon>
        <taxon>Acetivibrio</taxon>
    </lineage>
</organism>
<feature type="domain" description="HAMP" evidence="16">
    <location>
        <begin position="191"/>
        <end position="243"/>
    </location>
</feature>
<dbReference type="Gene3D" id="3.30.450.20">
    <property type="entry name" value="PAS domain"/>
    <property type="match status" value="1"/>
</dbReference>
<evidence type="ECO:0000256" key="9">
    <source>
        <dbReference type="ARBA" id="ARBA00022777"/>
    </source>
</evidence>
<dbReference type="InterPro" id="IPR036890">
    <property type="entry name" value="HATPase_C_sf"/>
</dbReference>
<dbReference type="InterPro" id="IPR003660">
    <property type="entry name" value="HAMP_dom"/>
</dbReference>
<dbReference type="InterPro" id="IPR050398">
    <property type="entry name" value="HssS/ArlS-like"/>
</dbReference>
<dbReference type="Pfam" id="PF00672">
    <property type="entry name" value="HAMP"/>
    <property type="match status" value="1"/>
</dbReference>
<dbReference type="SMART" id="SM00388">
    <property type="entry name" value="HisKA"/>
    <property type="match status" value="1"/>
</dbReference>
<evidence type="ECO:0000256" key="12">
    <source>
        <dbReference type="ARBA" id="ARBA00023012"/>
    </source>
</evidence>
<dbReference type="InterPro" id="IPR005467">
    <property type="entry name" value="His_kinase_dom"/>
</dbReference>
<dbReference type="EC" id="2.7.13.3" evidence="3"/>
<feature type="transmembrane region" description="Helical" evidence="14">
    <location>
        <begin position="168"/>
        <end position="189"/>
    </location>
</feature>
<dbReference type="SUPFAM" id="SSF103190">
    <property type="entry name" value="Sensory domain-like"/>
    <property type="match status" value="1"/>
</dbReference>
<keyword evidence="12" id="KW-0902">Two-component regulatory system</keyword>
<feature type="domain" description="Histidine kinase" evidence="15">
    <location>
        <begin position="251"/>
        <end position="463"/>
    </location>
</feature>
<dbReference type="GO" id="GO:0005886">
    <property type="term" value="C:plasma membrane"/>
    <property type="evidence" value="ECO:0007669"/>
    <property type="project" value="UniProtKB-SubCell"/>
</dbReference>
<protein>
    <recommendedName>
        <fullName evidence="3">histidine kinase</fullName>
        <ecNumber evidence="3">2.7.13.3</ecNumber>
    </recommendedName>
</protein>
<dbReference type="InterPro" id="IPR029151">
    <property type="entry name" value="Sensor-like_sf"/>
</dbReference>
<dbReference type="Gene3D" id="3.30.565.10">
    <property type="entry name" value="Histidine kinase-like ATPase, C-terminal domain"/>
    <property type="match status" value="1"/>
</dbReference>
<evidence type="ECO:0000256" key="6">
    <source>
        <dbReference type="ARBA" id="ARBA00022679"/>
    </source>
</evidence>
<keyword evidence="6" id="KW-0808">Transferase</keyword>
<dbReference type="InterPro" id="IPR003661">
    <property type="entry name" value="HisK_dim/P_dom"/>
</dbReference>
<evidence type="ECO:0000313" key="17">
    <source>
        <dbReference type="EMBL" id="PFH03864.1"/>
    </source>
</evidence>
<evidence type="ECO:0000256" key="13">
    <source>
        <dbReference type="ARBA" id="ARBA00023136"/>
    </source>
</evidence>
<dbReference type="GO" id="GO:0000155">
    <property type="term" value="F:phosphorelay sensor kinase activity"/>
    <property type="evidence" value="ECO:0007669"/>
    <property type="project" value="InterPro"/>
</dbReference>
<evidence type="ECO:0000256" key="10">
    <source>
        <dbReference type="ARBA" id="ARBA00022840"/>
    </source>
</evidence>
<evidence type="ECO:0000313" key="18">
    <source>
        <dbReference type="Proteomes" id="UP000223596"/>
    </source>
</evidence>
<dbReference type="SMART" id="SM00387">
    <property type="entry name" value="HATPase_c"/>
    <property type="match status" value="1"/>
</dbReference>
<evidence type="ECO:0000256" key="8">
    <source>
        <dbReference type="ARBA" id="ARBA00022741"/>
    </source>
</evidence>
<comment type="caution">
    <text evidence="17">The sequence shown here is derived from an EMBL/GenBank/DDBJ whole genome shotgun (WGS) entry which is preliminary data.</text>
</comment>
<accession>A0AB36TJ17</accession>
<evidence type="ECO:0000256" key="1">
    <source>
        <dbReference type="ARBA" id="ARBA00000085"/>
    </source>
</evidence>
<evidence type="ECO:0000256" key="2">
    <source>
        <dbReference type="ARBA" id="ARBA00004651"/>
    </source>
</evidence>